<evidence type="ECO:0000256" key="1">
    <source>
        <dbReference type="ARBA" id="ARBA00022679"/>
    </source>
</evidence>
<dbReference type="GO" id="GO:0004315">
    <property type="term" value="F:3-oxoacyl-[acyl-carrier-protein] synthase activity"/>
    <property type="evidence" value="ECO:0007669"/>
    <property type="project" value="TreeGrafter"/>
</dbReference>
<comment type="caution">
    <text evidence="3">The sequence shown here is derived from an EMBL/GenBank/DDBJ whole genome shotgun (WGS) entry which is preliminary data.</text>
</comment>
<dbReference type="InterPro" id="IPR014031">
    <property type="entry name" value="Ketoacyl_synth_C"/>
</dbReference>
<dbReference type="PANTHER" id="PTHR11712">
    <property type="entry name" value="POLYKETIDE SYNTHASE-RELATED"/>
    <property type="match status" value="1"/>
</dbReference>
<evidence type="ECO:0000313" key="3">
    <source>
        <dbReference type="EMBL" id="MBB5866922.1"/>
    </source>
</evidence>
<dbReference type="InterPro" id="IPR016039">
    <property type="entry name" value="Thiolase-like"/>
</dbReference>
<protein>
    <submittedName>
        <fullName evidence="3">3-oxoacyl-(Acyl-carrier-protein) synthase</fullName>
    </submittedName>
</protein>
<proteinExistence type="predicted"/>
<dbReference type="AlphaFoldDB" id="A0A841BJG5"/>
<keyword evidence="1" id="KW-0808">Transferase</keyword>
<dbReference type="InterPro" id="IPR000794">
    <property type="entry name" value="Beta-ketoacyl_synthase"/>
</dbReference>
<accession>A0A841BJG5</accession>
<dbReference type="PANTHER" id="PTHR11712:SF347">
    <property type="entry name" value="BETA KETOACYL-ACYL CARRIER PROTEIN SYNTHASE"/>
    <property type="match status" value="1"/>
</dbReference>
<keyword evidence="4" id="KW-1185">Reference proteome</keyword>
<feature type="domain" description="Ketosynthase family 3 (KS3)" evidence="2">
    <location>
        <begin position="1"/>
        <end position="101"/>
    </location>
</feature>
<dbReference type="SUPFAM" id="SSF53901">
    <property type="entry name" value="Thiolase-like"/>
    <property type="match status" value="1"/>
</dbReference>
<dbReference type="Gene3D" id="3.40.47.10">
    <property type="match status" value="1"/>
</dbReference>
<gene>
    <name evidence="3" type="ORF">F4553_000301</name>
</gene>
<dbReference type="InterPro" id="IPR020841">
    <property type="entry name" value="PKS_Beta-ketoAc_synthase_dom"/>
</dbReference>
<name>A0A841BJG5_9ACTN</name>
<dbReference type="Proteomes" id="UP000587527">
    <property type="component" value="Unassembled WGS sequence"/>
</dbReference>
<organism evidence="3 4">
    <name type="scientific">Allocatelliglobosispora scoriae</name>
    <dbReference type="NCBI Taxonomy" id="643052"/>
    <lineage>
        <taxon>Bacteria</taxon>
        <taxon>Bacillati</taxon>
        <taxon>Actinomycetota</taxon>
        <taxon>Actinomycetes</taxon>
        <taxon>Micromonosporales</taxon>
        <taxon>Micromonosporaceae</taxon>
        <taxon>Allocatelliglobosispora</taxon>
    </lineage>
</organism>
<evidence type="ECO:0000313" key="4">
    <source>
        <dbReference type="Proteomes" id="UP000587527"/>
    </source>
</evidence>
<reference evidence="3 4" key="1">
    <citation type="submission" date="2020-08" db="EMBL/GenBank/DDBJ databases">
        <title>Sequencing the genomes of 1000 actinobacteria strains.</title>
        <authorList>
            <person name="Klenk H.-P."/>
        </authorList>
    </citation>
    <scope>NUCLEOTIDE SEQUENCE [LARGE SCALE GENOMIC DNA]</scope>
    <source>
        <strain evidence="3 4">DSM 45362</strain>
    </source>
</reference>
<dbReference type="PROSITE" id="PS52004">
    <property type="entry name" value="KS3_2"/>
    <property type="match status" value="1"/>
</dbReference>
<evidence type="ECO:0000259" key="2">
    <source>
        <dbReference type="PROSITE" id="PS52004"/>
    </source>
</evidence>
<dbReference type="Pfam" id="PF02801">
    <property type="entry name" value="Ketoacyl-synt_C"/>
    <property type="match status" value="1"/>
</dbReference>
<sequence>MNDTAEAAVLGRVLAGRHPPVTSAKGVLGHTMGAAGAIEAALTVLAIQHQLVPPTANFTRPGPDTRDLDVVAGAARPHRIELAVSNSFGFGGQNTALAFRSAT</sequence>
<dbReference type="GO" id="GO:0006633">
    <property type="term" value="P:fatty acid biosynthetic process"/>
    <property type="evidence" value="ECO:0007669"/>
    <property type="project" value="TreeGrafter"/>
</dbReference>
<dbReference type="EMBL" id="JACHMN010000001">
    <property type="protein sequence ID" value="MBB5866922.1"/>
    <property type="molecule type" value="Genomic_DNA"/>
</dbReference>